<keyword evidence="3" id="KW-1185">Reference proteome</keyword>
<comment type="caution">
    <text evidence="2">The sequence shown here is derived from an EMBL/GenBank/DDBJ whole genome shotgun (WGS) entry which is preliminary data.</text>
</comment>
<feature type="region of interest" description="Disordered" evidence="1">
    <location>
        <begin position="69"/>
        <end position="92"/>
    </location>
</feature>
<evidence type="ECO:0000313" key="3">
    <source>
        <dbReference type="Proteomes" id="UP001153555"/>
    </source>
</evidence>
<feature type="non-terminal residue" evidence="2">
    <location>
        <position position="111"/>
    </location>
</feature>
<reference evidence="2" key="1">
    <citation type="submission" date="2019-12" db="EMBL/GenBank/DDBJ databases">
        <authorList>
            <person name="Scholes J."/>
        </authorList>
    </citation>
    <scope>NUCLEOTIDE SEQUENCE</scope>
</reference>
<dbReference type="EMBL" id="CACSLK010027751">
    <property type="protein sequence ID" value="CAA0827418.1"/>
    <property type="molecule type" value="Genomic_DNA"/>
</dbReference>
<gene>
    <name evidence="2" type="ORF">SHERM_23113</name>
</gene>
<accession>A0A9N7RES2</accession>
<organism evidence="2 3">
    <name type="scientific">Striga hermonthica</name>
    <name type="common">Purple witchweed</name>
    <name type="synonym">Buchnera hermonthica</name>
    <dbReference type="NCBI Taxonomy" id="68872"/>
    <lineage>
        <taxon>Eukaryota</taxon>
        <taxon>Viridiplantae</taxon>
        <taxon>Streptophyta</taxon>
        <taxon>Embryophyta</taxon>
        <taxon>Tracheophyta</taxon>
        <taxon>Spermatophyta</taxon>
        <taxon>Magnoliopsida</taxon>
        <taxon>eudicotyledons</taxon>
        <taxon>Gunneridae</taxon>
        <taxon>Pentapetalae</taxon>
        <taxon>asterids</taxon>
        <taxon>lamiids</taxon>
        <taxon>Lamiales</taxon>
        <taxon>Orobanchaceae</taxon>
        <taxon>Buchnereae</taxon>
        <taxon>Striga</taxon>
    </lineage>
</organism>
<dbReference type="Proteomes" id="UP001153555">
    <property type="component" value="Unassembled WGS sequence"/>
</dbReference>
<feature type="non-terminal residue" evidence="2">
    <location>
        <position position="1"/>
    </location>
</feature>
<feature type="compositionally biased region" description="Basic residues" evidence="1">
    <location>
        <begin position="69"/>
        <end position="89"/>
    </location>
</feature>
<protein>
    <submittedName>
        <fullName evidence="2">Uncharacterized protein</fullName>
    </submittedName>
</protein>
<name>A0A9N7RES2_STRHE</name>
<dbReference type="AlphaFoldDB" id="A0A9N7RES2"/>
<sequence>PTRVNEQIFSSAPDDRVLITNGSNQLLRILSSRSPPISLSLRYILTEEDIFLKHLKSFHLSLAVPAATKKNKNKNRTCKSRRHLHRRRRDTTISAPPRVAAPFLAIISITP</sequence>
<evidence type="ECO:0000256" key="1">
    <source>
        <dbReference type="SAM" id="MobiDB-lite"/>
    </source>
</evidence>
<evidence type="ECO:0000313" key="2">
    <source>
        <dbReference type="EMBL" id="CAA0827418.1"/>
    </source>
</evidence>
<proteinExistence type="predicted"/>